<evidence type="ECO:0000256" key="2">
    <source>
        <dbReference type="SAM" id="MobiDB-lite"/>
    </source>
</evidence>
<dbReference type="InterPro" id="IPR036034">
    <property type="entry name" value="PDZ_sf"/>
</dbReference>
<protein>
    <recommendedName>
        <fullName evidence="6">PDZ domain-containing protein</fullName>
    </recommendedName>
</protein>
<sequence>MQFLRKIGDMLEVDDGQESSTPADATPLQTLEEMLHLPEEDAEKEARACAELLQNAAKASEALAQQLPEALKRARKAEMEVQRLKEALAESEAKMAALQAQQLRLADGLLGEIRQRDAELALLRVAAAAGGYTPGEEDATKTQEQEVVTLNEGTVDFNRSAASKQVASSSTSELSTGDEVISLNGLSARNMTWEEFDAALANRPVVLTVQRERRSGGIAAKMRSLSVWTRDKAKAAARELEQAMAEMQEDPLASNMENEEPPALEASKATDEAADVDPEDAEARNRPFYDLVRGSMAEPAAAFVAAGDANATEAFERWLRQFHSERDDEWFANNRTRVYNAFRPHWDEVVQSAKDRAS</sequence>
<evidence type="ECO:0008006" key="6">
    <source>
        <dbReference type="Google" id="ProtNLM"/>
    </source>
</evidence>
<evidence type="ECO:0000313" key="3">
    <source>
        <dbReference type="EMBL" id="CAI3976843.1"/>
    </source>
</evidence>
<dbReference type="EMBL" id="CAMXCT020000302">
    <property type="protein sequence ID" value="CAL1130218.1"/>
    <property type="molecule type" value="Genomic_DNA"/>
</dbReference>
<evidence type="ECO:0000313" key="5">
    <source>
        <dbReference type="Proteomes" id="UP001152797"/>
    </source>
</evidence>
<feature type="coiled-coil region" evidence="1">
    <location>
        <begin position="60"/>
        <end position="101"/>
    </location>
</feature>
<dbReference type="OrthoDB" id="42382at2759"/>
<dbReference type="EMBL" id="CAMXCT030000302">
    <property type="protein sequence ID" value="CAL4764155.1"/>
    <property type="molecule type" value="Genomic_DNA"/>
</dbReference>
<feature type="region of interest" description="Disordered" evidence="2">
    <location>
        <begin position="248"/>
        <end position="283"/>
    </location>
</feature>
<dbReference type="EMBL" id="CAMXCT010000302">
    <property type="protein sequence ID" value="CAI3976843.1"/>
    <property type="molecule type" value="Genomic_DNA"/>
</dbReference>
<feature type="region of interest" description="Disordered" evidence="2">
    <location>
        <begin position="1"/>
        <end position="25"/>
    </location>
</feature>
<comment type="caution">
    <text evidence="3">The sequence shown here is derived from an EMBL/GenBank/DDBJ whole genome shotgun (WGS) entry which is preliminary data.</text>
</comment>
<accession>A0A9P1BP18</accession>
<proteinExistence type="predicted"/>
<dbReference type="SUPFAM" id="SSF50156">
    <property type="entry name" value="PDZ domain-like"/>
    <property type="match status" value="1"/>
</dbReference>
<keyword evidence="5" id="KW-1185">Reference proteome</keyword>
<evidence type="ECO:0000313" key="4">
    <source>
        <dbReference type="EMBL" id="CAL4764155.1"/>
    </source>
</evidence>
<dbReference type="AlphaFoldDB" id="A0A9P1BP18"/>
<organism evidence="3">
    <name type="scientific">Cladocopium goreaui</name>
    <dbReference type="NCBI Taxonomy" id="2562237"/>
    <lineage>
        <taxon>Eukaryota</taxon>
        <taxon>Sar</taxon>
        <taxon>Alveolata</taxon>
        <taxon>Dinophyceae</taxon>
        <taxon>Suessiales</taxon>
        <taxon>Symbiodiniaceae</taxon>
        <taxon>Cladocopium</taxon>
    </lineage>
</organism>
<evidence type="ECO:0000256" key="1">
    <source>
        <dbReference type="SAM" id="Coils"/>
    </source>
</evidence>
<keyword evidence="1" id="KW-0175">Coiled coil</keyword>
<gene>
    <name evidence="3" type="ORF">C1SCF055_LOCUS5033</name>
</gene>
<dbReference type="Proteomes" id="UP001152797">
    <property type="component" value="Unassembled WGS sequence"/>
</dbReference>
<reference evidence="3" key="1">
    <citation type="submission" date="2022-10" db="EMBL/GenBank/DDBJ databases">
        <authorList>
            <person name="Chen Y."/>
            <person name="Dougan E. K."/>
            <person name="Chan C."/>
            <person name="Rhodes N."/>
            <person name="Thang M."/>
        </authorList>
    </citation>
    <scope>NUCLEOTIDE SEQUENCE</scope>
</reference>
<name>A0A9P1BP18_9DINO</name>
<reference evidence="4 5" key="2">
    <citation type="submission" date="2024-05" db="EMBL/GenBank/DDBJ databases">
        <authorList>
            <person name="Chen Y."/>
            <person name="Shah S."/>
            <person name="Dougan E. K."/>
            <person name="Thang M."/>
            <person name="Chan C."/>
        </authorList>
    </citation>
    <scope>NUCLEOTIDE SEQUENCE [LARGE SCALE GENOMIC DNA]</scope>
</reference>